<dbReference type="PROSITE" id="PS50943">
    <property type="entry name" value="HTH_CROC1"/>
    <property type="match status" value="1"/>
</dbReference>
<dbReference type="PANTHER" id="PTHR46558">
    <property type="entry name" value="TRACRIPTIONAL REGULATORY PROTEIN-RELATED-RELATED"/>
    <property type="match status" value="1"/>
</dbReference>
<sequence>MSVNENIKFYRKQKKISQRELGRRIKKSGQLISLIEQGKTTPSIDTINKIALALDISADKLLLEPSSNIYISPSEKIKSSIHSAILSIMENEIDNSHLTDDEITERLLKVATELYTTEDEKESFSKITADLMHSPIKYNEQDFHAIENHVIKCLYNLAVSIGLDGFNELSRDELLNIIKSDELKQTLEYLYFDAKKKKLKKVIQKRTK</sequence>
<accession>A0ABT9UUQ9</accession>
<dbReference type="PANTHER" id="PTHR46558:SF3">
    <property type="entry name" value="TRANSCRIPTIONAL REGULATOR"/>
    <property type="match status" value="1"/>
</dbReference>
<dbReference type="InterPro" id="IPR001387">
    <property type="entry name" value="Cro/C1-type_HTH"/>
</dbReference>
<dbReference type="Gene3D" id="1.10.260.40">
    <property type="entry name" value="lambda repressor-like DNA-binding domains"/>
    <property type="match status" value="1"/>
</dbReference>
<gene>
    <name evidence="3" type="ORF">J2S18_002003</name>
</gene>
<evidence type="ECO:0000313" key="4">
    <source>
        <dbReference type="Proteomes" id="UP001228504"/>
    </source>
</evidence>
<dbReference type="SMART" id="SM00530">
    <property type="entry name" value="HTH_XRE"/>
    <property type="match status" value="1"/>
</dbReference>
<name>A0ABT9UUQ9_9FIRM</name>
<dbReference type="Proteomes" id="UP001228504">
    <property type="component" value="Unassembled WGS sequence"/>
</dbReference>
<dbReference type="Pfam" id="PF12844">
    <property type="entry name" value="HTH_19"/>
    <property type="match status" value="1"/>
</dbReference>
<dbReference type="RefSeq" id="WP_307486405.1">
    <property type="nucleotide sequence ID" value="NZ_JAUSUF010000006.1"/>
</dbReference>
<evidence type="ECO:0000313" key="3">
    <source>
        <dbReference type="EMBL" id="MDQ0150067.1"/>
    </source>
</evidence>
<comment type="caution">
    <text evidence="3">The sequence shown here is derived from an EMBL/GenBank/DDBJ whole genome shotgun (WGS) entry which is preliminary data.</text>
</comment>
<evidence type="ECO:0000256" key="1">
    <source>
        <dbReference type="ARBA" id="ARBA00023125"/>
    </source>
</evidence>
<keyword evidence="4" id="KW-1185">Reference proteome</keyword>
<dbReference type="InterPro" id="IPR010982">
    <property type="entry name" value="Lambda_DNA-bd_dom_sf"/>
</dbReference>
<dbReference type="SUPFAM" id="SSF47413">
    <property type="entry name" value="lambda repressor-like DNA-binding domains"/>
    <property type="match status" value="1"/>
</dbReference>
<proteinExistence type="predicted"/>
<feature type="domain" description="HTH cro/C1-type" evidence="2">
    <location>
        <begin position="7"/>
        <end position="61"/>
    </location>
</feature>
<reference evidence="3 4" key="1">
    <citation type="submission" date="2023-07" db="EMBL/GenBank/DDBJ databases">
        <title>Genomic Encyclopedia of Type Strains, Phase IV (KMG-IV): sequencing the most valuable type-strain genomes for metagenomic binning, comparative biology and taxonomic classification.</title>
        <authorList>
            <person name="Goeker M."/>
        </authorList>
    </citation>
    <scope>NUCLEOTIDE SEQUENCE [LARGE SCALE GENOMIC DNA]</scope>
    <source>
        <strain evidence="3 4">DSM 20694</strain>
    </source>
</reference>
<evidence type="ECO:0000259" key="2">
    <source>
        <dbReference type="PROSITE" id="PS50943"/>
    </source>
</evidence>
<organism evidence="3 4">
    <name type="scientific">Eubacterium multiforme</name>
    <dbReference type="NCBI Taxonomy" id="83339"/>
    <lineage>
        <taxon>Bacteria</taxon>
        <taxon>Bacillati</taxon>
        <taxon>Bacillota</taxon>
        <taxon>Clostridia</taxon>
        <taxon>Eubacteriales</taxon>
        <taxon>Eubacteriaceae</taxon>
        <taxon>Eubacterium</taxon>
    </lineage>
</organism>
<dbReference type="CDD" id="cd00093">
    <property type="entry name" value="HTH_XRE"/>
    <property type="match status" value="1"/>
</dbReference>
<keyword evidence="1" id="KW-0238">DNA-binding</keyword>
<protein>
    <submittedName>
        <fullName evidence="3">Transcriptional regulator with XRE-family HTH domain</fullName>
    </submittedName>
</protein>
<dbReference type="EMBL" id="JAUSUF010000006">
    <property type="protein sequence ID" value="MDQ0150067.1"/>
    <property type="molecule type" value="Genomic_DNA"/>
</dbReference>